<dbReference type="InterPro" id="IPR007861">
    <property type="entry name" value="DNA_mismatch_repair_MutS_clamp"/>
</dbReference>
<dbReference type="PANTHER" id="PTHR11361:SF148">
    <property type="entry name" value="DNA MISMATCH REPAIR PROTEIN MSH6"/>
    <property type="match status" value="1"/>
</dbReference>
<dbReference type="Pfam" id="PF05190">
    <property type="entry name" value="MutS_IV"/>
    <property type="match status" value="1"/>
</dbReference>
<dbReference type="InterPro" id="IPR027417">
    <property type="entry name" value="P-loop_NTPase"/>
</dbReference>
<dbReference type="SMART" id="SM00534">
    <property type="entry name" value="MUTSac"/>
    <property type="match status" value="1"/>
</dbReference>
<feature type="compositionally biased region" description="Acidic residues" evidence="8">
    <location>
        <begin position="105"/>
        <end position="120"/>
    </location>
</feature>
<proteinExistence type="inferred from homology"/>
<dbReference type="Proteomes" id="UP000325440">
    <property type="component" value="Unassembled WGS sequence"/>
</dbReference>
<dbReference type="Gene3D" id="3.30.420.110">
    <property type="entry name" value="MutS, connector domain"/>
    <property type="match status" value="1"/>
</dbReference>
<dbReference type="InterPro" id="IPR007696">
    <property type="entry name" value="DNA_mismatch_repair_MutS_core"/>
</dbReference>
<feature type="region of interest" description="Disordered" evidence="8">
    <location>
        <begin position="1"/>
        <end position="167"/>
    </location>
</feature>
<evidence type="ECO:0000256" key="7">
    <source>
        <dbReference type="RuleBase" id="RU003756"/>
    </source>
</evidence>
<dbReference type="Pfam" id="PF05188">
    <property type="entry name" value="MutS_II"/>
    <property type="match status" value="1"/>
</dbReference>
<dbReference type="OrthoDB" id="121051at2759"/>
<dbReference type="SUPFAM" id="SSF55271">
    <property type="entry name" value="DNA repair protein MutS, domain I"/>
    <property type="match status" value="1"/>
</dbReference>
<evidence type="ECO:0000259" key="9">
    <source>
        <dbReference type="PROSITE" id="PS00486"/>
    </source>
</evidence>
<comment type="function">
    <text evidence="6 7">Component of the post-replicative DNA mismatch repair system (MMR).</text>
</comment>
<dbReference type="Pfam" id="PF00488">
    <property type="entry name" value="MutS_V"/>
    <property type="match status" value="1"/>
</dbReference>
<accession>A0A5E4MGN1</accession>
<dbReference type="InterPro" id="IPR007860">
    <property type="entry name" value="DNA_mmatch_repair_MutS_con_dom"/>
</dbReference>
<dbReference type="EMBL" id="CABPRJ010000486">
    <property type="protein sequence ID" value="VVC28987.1"/>
    <property type="molecule type" value="Genomic_DNA"/>
</dbReference>
<keyword evidence="11" id="KW-1185">Reference proteome</keyword>
<sequence length="1180" mass="133292">MSQNTLFNYFKKLPTSENNTNGSSSPSSVTSNTPKRPSKDSSSTPKRKTPKTINGSSKKEKIPNSESLKKKTEKRKPNQIEEPIEENDENEELPIKKRRKLILEESSEGESDYEDSGDEYVPDKKAMIESESEESPIPSDDSFIDDGSDDEGTPEKKKRSVKTKSVVVSRKSNSSNFNASLNSPAVDKSTKVTKGIVDHDSWPHLNLDFLQLNKIRDANKKLPSDPNYNPRSLYIPDDFKLKLTPAVRQWWELKSQHFDCILFFKVGKFYEMYHMDAVTCAKELNLLYMKGDFAHVGFPETAYGRFSAILVEKGYKVARVEQTETPDMMTERCKTLKKTTKFDKVVRREICRITTKGTRTFGIIDGETNDAENSFLIAVSEKEISSSSSLYGVCFIDTSIGLFHLGQFEDDCHCSRLRTLCAHFPPVQVLYERNKLTVRTKKVIDTMLSNAVKEALIPDVEFWSSSKTLITLAEGDYFKKNDNVVYPAILKKFLGSDSELQLNANDECELGVRSLGAVIFYLKRCKMDFQLLSRGRFDIFEPVDVECVKLSNQDNINTKHMVLDAITLKNLHVLENSSGSNIGTLLNKLNHCSTPFGKRLLHQWLCNPLTTITSIIARQNAISSLIDIPDLMHEIHLDLASLPDLERLFSRIYSQSTNGVESDHAETRAIYFEEKTYSKKKIIDFISILKGFRTSVKIMEKLQKADIGKKNEGSNLLTMICNYPNSSIPGVFPYLTEILDNFENSFDHDEAMKHGRIFPEAGMDDDYDTVIKNIKEVNTELNSYLNEQCKHFGCKVQYFGSYKNRYQLEVPEAASKRAGDGYELASQRKGFKRFVTNRSKELLEKMTHYEEEKIDVLKSLRERVFTRFCDKFDDWNNAIQCLATLDVFVSLAEYCRCEEEIMCVPKFVPAINGKTPFVELVEGRYPCSSGGENFIPNDTIIGKDEDGTWNSSLILVTGPNMGGKSTLMRQLGIITIMAHMGCRVPAKSFLLNPVDRIFTRIGANDNIIAGESTFFVELCETSAILHHASRFSLVLVDELGRGTSTYDGTAIASAVVTELVKKQCRTLFSTHYHSLVEDFKANALVSLGHMACMVENDNTNELDSEQTQETITFLYKFASGACPKSYGFNAARLAGMPPDIIKIGLQRAKEFEMAAKRRILFKTLFSSNDLPVIKTAVLAL</sequence>
<dbReference type="InterPro" id="IPR036678">
    <property type="entry name" value="MutS_con_dom_sf"/>
</dbReference>
<dbReference type="SMART" id="SM00533">
    <property type="entry name" value="MUTSd"/>
    <property type="match status" value="1"/>
</dbReference>
<keyword evidence="4 6" id="KW-0067">ATP-binding</keyword>
<keyword evidence="6 7" id="KW-0234">DNA repair</keyword>
<organism evidence="10 11">
    <name type="scientific">Cinara cedri</name>
    <dbReference type="NCBI Taxonomy" id="506608"/>
    <lineage>
        <taxon>Eukaryota</taxon>
        <taxon>Metazoa</taxon>
        <taxon>Ecdysozoa</taxon>
        <taxon>Arthropoda</taxon>
        <taxon>Hexapoda</taxon>
        <taxon>Insecta</taxon>
        <taxon>Pterygota</taxon>
        <taxon>Neoptera</taxon>
        <taxon>Paraneoptera</taxon>
        <taxon>Hemiptera</taxon>
        <taxon>Sternorrhyncha</taxon>
        <taxon>Aphidomorpha</taxon>
        <taxon>Aphidoidea</taxon>
        <taxon>Aphididae</taxon>
        <taxon>Lachninae</taxon>
        <taxon>Cinara</taxon>
    </lineage>
</organism>
<dbReference type="InterPro" id="IPR000432">
    <property type="entry name" value="DNA_mismatch_repair_MutS_C"/>
</dbReference>
<feature type="compositionally biased region" description="Low complexity" evidence="8">
    <location>
        <begin position="15"/>
        <end position="34"/>
    </location>
</feature>
<keyword evidence="3 6" id="KW-0227">DNA damage</keyword>
<evidence type="ECO:0000256" key="2">
    <source>
        <dbReference type="ARBA" id="ARBA00022741"/>
    </source>
</evidence>
<dbReference type="PROSITE" id="PS00486">
    <property type="entry name" value="DNA_MISMATCH_REPAIR_2"/>
    <property type="match status" value="1"/>
</dbReference>
<gene>
    <name evidence="10" type="ORF">CINCED_3A020621</name>
</gene>
<dbReference type="SUPFAM" id="SSF48334">
    <property type="entry name" value="DNA repair protein MutS, domain III"/>
    <property type="match status" value="1"/>
</dbReference>
<dbReference type="Pfam" id="PF01624">
    <property type="entry name" value="MutS_I"/>
    <property type="match status" value="1"/>
</dbReference>
<dbReference type="Pfam" id="PF05192">
    <property type="entry name" value="MutS_III"/>
    <property type="match status" value="1"/>
</dbReference>
<dbReference type="PIRSF" id="PIRSF037677">
    <property type="entry name" value="DNA_mis_repair_Msh6"/>
    <property type="match status" value="1"/>
</dbReference>
<reference evidence="10 11" key="1">
    <citation type="submission" date="2019-08" db="EMBL/GenBank/DDBJ databases">
        <authorList>
            <person name="Alioto T."/>
            <person name="Alioto T."/>
            <person name="Gomez Garrido J."/>
        </authorList>
    </citation>
    <scope>NUCLEOTIDE SEQUENCE [LARGE SCALE GENOMIC DNA]</scope>
</reference>
<dbReference type="GO" id="GO:0005524">
    <property type="term" value="F:ATP binding"/>
    <property type="evidence" value="ECO:0007669"/>
    <property type="project" value="UniProtKB-UniRule"/>
</dbReference>
<keyword evidence="2 6" id="KW-0547">Nucleotide-binding</keyword>
<dbReference type="InterPro" id="IPR007695">
    <property type="entry name" value="DNA_mismatch_repair_MutS-lik_N"/>
</dbReference>
<keyword evidence="5 6" id="KW-0238">DNA-binding</keyword>
<evidence type="ECO:0000256" key="8">
    <source>
        <dbReference type="SAM" id="MobiDB-lite"/>
    </source>
</evidence>
<dbReference type="InterPro" id="IPR017261">
    <property type="entry name" value="DNA_mismatch_repair_MutS/MSH"/>
</dbReference>
<evidence type="ECO:0000256" key="5">
    <source>
        <dbReference type="ARBA" id="ARBA00023125"/>
    </source>
</evidence>
<dbReference type="GO" id="GO:0030983">
    <property type="term" value="F:mismatched DNA binding"/>
    <property type="evidence" value="ECO:0007669"/>
    <property type="project" value="UniProtKB-UniRule"/>
</dbReference>
<dbReference type="InterPro" id="IPR045076">
    <property type="entry name" value="MutS"/>
</dbReference>
<dbReference type="Gene3D" id="3.40.50.300">
    <property type="entry name" value="P-loop containing nucleotide triphosphate hydrolases"/>
    <property type="match status" value="1"/>
</dbReference>
<comment type="similarity">
    <text evidence="1 6 7">Belongs to the DNA mismatch repair MutS family.</text>
</comment>
<dbReference type="FunFam" id="3.40.1170.10:FF:000002">
    <property type="entry name" value="DNA mismatch repair protein"/>
    <property type="match status" value="1"/>
</dbReference>
<dbReference type="GO" id="GO:0140664">
    <property type="term" value="F:ATP-dependent DNA damage sensor activity"/>
    <property type="evidence" value="ECO:0007669"/>
    <property type="project" value="InterPro"/>
</dbReference>
<feature type="compositionally biased region" description="Acidic residues" evidence="8">
    <location>
        <begin position="82"/>
        <end position="92"/>
    </location>
</feature>
<feature type="compositionally biased region" description="Acidic residues" evidence="8">
    <location>
        <begin position="142"/>
        <end position="152"/>
    </location>
</feature>
<dbReference type="GO" id="GO:0006298">
    <property type="term" value="P:mismatch repair"/>
    <property type="evidence" value="ECO:0007669"/>
    <property type="project" value="InterPro"/>
</dbReference>
<evidence type="ECO:0000256" key="6">
    <source>
        <dbReference type="PIRNR" id="PIRNR037677"/>
    </source>
</evidence>
<dbReference type="GO" id="GO:0032301">
    <property type="term" value="C:MutSalpha complex"/>
    <property type="evidence" value="ECO:0007669"/>
    <property type="project" value="TreeGrafter"/>
</dbReference>
<dbReference type="InterPro" id="IPR036187">
    <property type="entry name" value="DNA_mismatch_repair_MutS_sf"/>
</dbReference>
<protein>
    <recommendedName>
        <fullName evidence="6">DNA mismatch repair protein</fullName>
    </recommendedName>
</protein>
<feature type="compositionally biased region" description="Basic and acidic residues" evidence="8">
    <location>
        <begin position="57"/>
        <end position="79"/>
    </location>
</feature>
<dbReference type="FunFam" id="1.10.1420.10:FF:000005">
    <property type="entry name" value="DNA mismatch repair protein"/>
    <property type="match status" value="1"/>
</dbReference>
<evidence type="ECO:0000256" key="3">
    <source>
        <dbReference type="ARBA" id="ARBA00022763"/>
    </source>
</evidence>
<evidence type="ECO:0000256" key="1">
    <source>
        <dbReference type="ARBA" id="ARBA00006271"/>
    </source>
</evidence>
<dbReference type="SUPFAM" id="SSF52540">
    <property type="entry name" value="P-loop containing nucleoside triphosphate hydrolases"/>
    <property type="match status" value="1"/>
</dbReference>
<feature type="domain" description="DNA mismatch repair proteins mutS family" evidence="9">
    <location>
        <begin position="1032"/>
        <end position="1048"/>
    </location>
</feature>
<dbReference type="Gene3D" id="1.10.1420.10">
    <property type="match status" value="2"/>
</dbReference>
<dbReference type="InterPro" id="IPR016151">
    <property type="entry name" value="DNA_mismatch_repair_MutS_N"/>
</dbReference>
<evidence type="ECO:0000256" key="4">
    <source>
        <dbReference type="ARBA" id="ARBA00022840"/>
    </source>
</evidence>
<name>A0A5E4MGN1_9HEMI</name>
<evidence type="ECO:0000313" key="10">
    <source>
        <dbReference type="EMBL" id="VVC28987.1"/>
    </source>
</evidence>
<evidence type="ECO:0000313" key="11">
    <source>
        <dbReference type="Proteomes" id="UP000325440"/>
    </source>
</evidence>
<dbReference type="PANTHER" id="PTHR11361">
    <property type="entry name" value="DNA MISMATCH REPAIR PROTEIN MUTS FAMILY MEMBER"/>
    <property type="match status" value="1"/>
</dbReference>
<dbReference type="SUPFAM" id="SSF53150">
    <property type="entry name" value="DNA repair protein MutS, domain II"/>
    <property type="match status" value="1"/>
</dbReference>
<dbReference type="AlphaFoldDB" id="A0A5E4MGN1"/>
<dbReference type="Gene3D" id="3.40.1170.10">
    <property type="entry name" value="DNA repair protein MutS, domain I"/>
    <property type="match status" value="1"/>
</dbReference>